<evidence type="ECO:0000313" key="10">
    <source>
        <dbReference type="Proteomes" id="UP000826271"/>
    </source>
</evidence>
<dbReference type="AlphaFoldDB" id="A0AAV6W1D0"/>
<dbReference type="PANTHER" id="PTHR15140">
    <property type="entry name" value="TUBULIN-SPECIFIC CHAPERONE E"/>
    <property type="match status" value="1"/>
</dbReference>
<dbReference type="PRINTS" id="PR00364">
    <property type="entry name" value="DISEASERSIST"/>
</dbReference>
<dbReference type="InterPro" id="IPR032675">
    <property type="entry name" value="LRR_dom_sf"/>
</dbReference>
<evidence type="ECO:0000259" key="7">
    <source>
        <dbReference type="Pfam" id="PF00931"/>
    </source>
</evidence>
<dbReference type="Gene3D" id="1.20.5.4130">
    <property type="match status" value="1"/>
</dbReference>
<feature type="domain" description="Disease resistance protein winged helix" evidence="8">
    <location>
        <begin position="332"/>
        <end position="403"/>
    </location>
</feature>
<evidence type="ECO:0000256" key="2">
    <source>
        <dbReference type="ARBA" id="ARBA00022614"/>
    </source>
</evidence>
<keyword evidence="5" id="KW-0611">Plant defense</keyword>
<protein>
    <recommendedName>
        <fullName evidence="11">Disease resistance protein</fullName>
    </recommendedName>
</protein>
<reference evidence="9" key="1">
    <citation type="submission" date="2019-10" db="EMBL/GenBank/DDBJ databases">
        <authorList>
            <person name="Zhang R."/>
            <person name="Pan Y."/>
            <person name="Wang J."/>
            <person name="Ma R."/>
            <person name="Yu S."/>
        </authorList>
    </citation>
    <scope>NUCLEOTIDE SEQUENCE</scope>
    <source>
        <strain evidence="9">LA-IB0</strain>
        <tissue evidence="9">Leaf</tissue>
    </source>
</reference>
<dbReference type="SUPFAM" id="SSF52058">
    <property type="entry name" value="L domain-like"/>
    <property type="match status" value="1"/>
</dbReference>
<dbReference type="EMBL" id="WHWC01000144">
    <property type="protein sequence ID" value="KAG8362964.1"/>
    <property type="molecule type" value="Genomic_DNA"/>
</dbReference>
<organism evidence="9 10">
    <name type="scientific">Buddleja alternifolia</name>
    <dbReference type="NCBI Taxonomy" id="168488"/>
    <lineage>
        <taxon>Eukaryota</taxon>
        <taxon>Viridiplantae</taxon>
        <taxon>Streptophyta</taxon>
        <taxon>Embryophyta</taxon>
        <taxon>Tracheophyta</taxon>
        <taxon>Spermatophyta</taxon>
        <taxon>Magnoliopsida</taxon>
        <taxon>eudicotyledons</taxon>
        <taxon>Gunneridae</taxon>
        <taxon>Pentapetalae</taxon>
        <taxon>asterids</taxon>
        <taxon>lamiids</taxon>
        <taxon>Lamiales</taxon>
        <taxon>Scrophulariaceae</taxon>
        <taxon>Buddlejeae</taxon>
        <taxon>Buddleja</taxon>
    </lineage>
</organism>
<dbReference type="Proteomes" id="UP000826271">
    <property type="component" value="Unassembled WGS sequence"/>
</dbReference>
<keyword evidence="2" id="KW-0433">Leucine-rich repeat</keyword>
<feature type="domain" description="NB-ARC" evidence="7">
    <location>
        <begin position="161"/>
        <end position="237"/>
    </location>
</feature>
<evidence type="ECO:0000256" key="3">
    <source>
        <dbReference type="ARBA" id="ARBA00022737"/>
    </source>
</evidence>
<comment type="caution">
    <text evidence="9">The sequence shown here is derived from an EMBL/GenBank/DDBJ whole genome shotgun (WGS) entry which is preliminary data.</text>
</comment>
<evidence type="ECO:0000313" key="9">
    <source>
        <dbReference type="EMBL" id="KAG8362964.1"/>
    </source>
</evidence>
<dbReference type="FunFam" id="1.10.10.10:FF:000322">
    <property type="entry name" value="Probable disease resistance protein At1g63360"/>
    <property type="match status" value="1"/>
</dbReference>
<evidence type="ECO:0000256" key="6">
    <source>
        <dbReference type="ARBA" id="ARBA00022840"/>
    </source>
</evidence>
<keyword evidence="3" id="KW-0677">Repeat</keyword>
<dbReference type="InterPro" id="IPR027417">
    <property type="entry name" value="P-loop_NTPase"/>
</dbReference>
<dbReference type="InterPro" id="IPR002182">
    <property type="entry name" value="NB-ARC"/>
</dbReference>
<dbReference type="Gene3D" id="1.10.10.10">
    <property type="entry name" value="Winged helix-like DNA-binding domain superfamily/Winged helix DNA-binding domain"/>
    <property type="match status" value="1"/>
</dbReference>
<dbReference type="GO" id="GO:0043531">
    <property type="term" value="F:ADP binding"/>
    <property type="evidence" value="ECO:0007669"/>
    <property type="project" value="InterPro"/>
</dbReference>
<name>A0AAV6W1D0_9LAMI</name>
<evidence type="ECO:0008006" key="11">
    <source>
        <dbReference type="Google" id="ProtNLM"/>
    </source>
</evidence>
<dbReference type="InterPro" id="IPR058922">
    <property type="entry name" value="WHD_DRP"/>
</dbReference>
<accession>A0AAV6W1D0</accession>
<keyword evidence="6" id="KW-0067">ATP-binding</keyword>
<evidence type="ECO:0000259" key="8">
    <source>
        <dbReference type="Pfam" id="PF23559"/>
    </source>
</evidence>
<dbReference type="GO" id="GO:0005524">
    <property type="term" value="F:ATP binding"/>
    <property type="evidence" value="ECO:0007669"/>
    <property type="project" value="UniProtKB-KW"/>
</dbReference>
<dbReference type="Gene3D" id="3.40.50.300">
    <property type="entry name" value="P-loop containing nucleotide triphosphate hydrolases"/>
    <property type="match status" value="1"/>
</dbReference>
<comment type="similarity">
    <text evidence="1">Belongs to the disease resistance NB-LRR family.</text>
</comment>
<evidence type="ECO:0000256" key="1">
    <source>
        <dbReference type="ARBA" id="ARBA00008894"/>
    </source>
</evidence>
<keyword evidence="10" id="KW-1185">Reference proteome</keyword>
<dbReference type="GO" id="GO:0006952">
    <property type="term" value="P:defense response"/>
    <property type="evidence" value="ECO:0007669"/>
    <property type="project" value="UniProtKB-KW"/>
</dbReference>
<keyword evidence="4" id="KW-0547">Nucleotide-binding</keyword>
<dbReference type="Gene3D" id="3.80.10.10">
    <property type="entry name" value="Ribonuclease Inhibitor"/>
    <property type="match status" value="1"/>
</dbReference>
<dbReference type="PANTHER" id="PTHR15140:SF33">
    <property type="entry name" value="LATE BLIGHT RESISTANCE PROTEIN HOMOLOG R1A-3 ISOFORM X1"/>
    <property type="match status" value="1"/>
</dbReference>
<dbReference type="InterPro" id="IPR036388">
    <property type="entry name" value="WH-like_DNA-bd_sf"/>
</dbReference>
<dbReference type="Pfam" id="PF23559">
    <property type="entry name" value="WHD_DRP"/>
    <property type="match status" value="1"/>
</dbReference>
<evidence type="ECO:0000256" key="4">
    <source>
        <dbReference type="ARBA" id="ARBA00022741"/>
    </source>
</evidence>
<proteinExistence type="inferred from homology"/>
<evidence type="ECO:0000256" key="5">
    <source>
        <dbReference type="ARBA" id="ARBA00022821"/>
    </source>
</evidence>
<dbReference type="Pfam" id="PF00931">
    <property type="entry name" value="NB-ARC"/>
    <property type="match status" value="1"/>
</dbReference>
<dbReference type="SUPFAM" id="SSF52540">
    <property type="entry name" value="P-loop containing nucleoside triphosphate hydrolases"/>
    <property type="match status" value="1"/>
</dbReference>
<sequence length="834" mass="95463">MAAYAALVNVMHIIEQIQLHPSPPISLHQKQVQSLTETITFLQDFLEVYPHDGSQEAYDLEGRIRDAAHAAEDVIESHIVDRIRGGSTSSHGENSNDLYQDLGQVIKDMDFNKKEVVEIKAKKEIQDDKLPPQYSILPVGSSRTSSPASENIMVGLDDILIEIMERLTGQQSKRLIIPIVGMGGIGKTTLARNVYAKPIIKESFDICAWATISQDYNAREILLEILLSSTKNESSRESLRGMSEEELEGCPRKLEEIGKKIAKTCKGLPLSIAVIGGLLAKSERTPQHWKYIAENLNLIVNLEDDARCLKILSMSYFNLPVYLKPCFLYMGVFNEDMDISISLVVRLWVAEGFLKPISGKCLEEVAEDYLKHLIDRNLISVHRRGSSGKIKSCKIHDLLRDLCLREAQKEKFIYAPRVHSPSMLQSMNTERCIVLNSSTWSHHDEYTRQLLPFGLQLPSVVRSLIYNFKEGYLPSRTSRLLRVLEAACLECFVEDIFQFVNLRSLALSYTSNLNTKFPSSMCLLWNLQTLVINKLVFNKCRRKPAFALSEIWMMPHLRHVELRRFYILDPPSDEKDKPVFVLRNLHTLLEVLNFKCGEDVVKRIPNIKKLRLFYNRLDEGLREYRLNNLGSLHKLESLSCVFDFSGMPTLSYLVQNLTFPHSLKKLTLMGIFLDWEEMSSKVGSLPLLQVLKLKDNSCKGPEWKPVEGQFCSLRYLLIDNCDDLEYWTADNINFPLLEQLVLRHLGKLKEVPLGIGDIPTLRSIELHACRDSVIISAKEIADQQDEFGNMDLQVHEFIAVKYWNGERYKFLKSLKGRDFQVESRHDISDDPNSW</sequence>
<gene>
    <name evidence="9" type="ORF">BUALT_BualtUnG0018400</name>
</gene>